<evidence type="ECO:0000313" key="1">
    <source>
        <dbReference type="EMBL" id="MFC5058434.1"/>
    </source>
</evidence>
<evidence type="ECO:0000313" key="2">
    <source>
        <dbReference type="Proteomes" id="UP001595833"/>
    </source>
</evidence>
<organism evidence="1 2">
    <name type="scientific">Saccharothrix xinjiangensis</name>
    <dbReference type="NCBI Taxonomy" id="204798"/>
    <lineage>
        <taxon>Bacteria</taxon>
        <taxon>Bacillati</taxon>
        <taxon>Actinomycetota</taxon>
        <taxon>Actinomycetes</taxon>
        <taxon>Pseudonocardiales</taxon>
        <taxon>Pseudonocardiaceae</taxon>
        <taxon>Saccharothrix</taxon>
    </lineage>
</organism>
<dbReference type="RefSeq" id="WP_344041073.1">
    <property type="nucleotide sequence ID" value="NZ_BAAAKE010000027.1"/>
</dbReference>
<reference evidence="2" key="1">
    <citation type="journal article" date="2019" name="Int. J. Syst. Evol. Microbiol.">
        <title>The Global Catalogue of Microorganisms (GCM) 10K type strain sequencing project: providing services to taxonomists for standard genome sequencing and annotation.</title>
        <authorList>
            <consortium name="The Broad Institute Genomics Platform"/>
            <consortium name="The Broad Institute Genome Sequencing Center for Infectious Disease"/>
            <person name="Wu L."/>
            <person name="Ma J."/>
        </authorList>
    </citation>
    <scope>NUCLEOTIDE SEQUENCE [LARGE SCALE GENOMIC DNA]</scope>
    <source>
        <strain evidence="2">KCTC 12848</strain>
    </source>
</reference>
<gene>
    <name evidence="1" type="ORF">ACFPFM_32385</name>
</gene>
<dbReference type="EMBL" id="JBHSJB010000032">
    <property type="protein sequence ID" value="MFC5058434.1"/>
    <property type="molecule type" value="Genomic_DNA"/>
</dbReference>
<name>A0ABV9Y9E0_9PSEU</name>
<keyword evidence="2" id="KW-1185">Reference proteome</keyword>
<dbReference type="Proteomes" id="UP001595833">
    <property type="component" value="Unassembled WGS sequence"/>
</dbReference>
<accession>A0ABV9Y9E0</accession>
<protein>
    <submittedName>
        <fullName evidence="1">Uncharacterized protein</fullName>
    </submittedName>
</protein>
<sequence length="102" mass="10872">MSASVVRDFYVDYGASYASGTATFTNRWVILEGTLHAVGCDRAVYGDSYAGSNHLGSASSTPRCDGNWPIDIPVPANVVGGADRVLIRLVAPDGFEAVWAYR</sequence>
<comment type="caution">
    <text evidence="1">The sequence shown here is derived from an EMBL/GenBank/DDBJ whole genome shotgun (WGS) entry which is preliminary data.</text>
</comment>
<proteinExistence type="predicted"/>